<accession>A0A0F9JXL9</accession>
<comment type="caution">
    <text evidence="1">The sequence shown here is derived from an EMBL/GenBank/DDBJ whole genome shotgun (WGS) entry which is preliminary data.</text>
</comment>
<proteinExistence type="predicted"/>
<dbReference type="EMBL" id="LAZR01010387">
    <property type="protein sequence ID" value="KKM67206.1"/>
    <property type="molecule type" value="Genomic_DNA"/>
</dbReference>
<name>A0A0F9JXL9_9ZZZZ</name>
<evidence type="ECO:0000313" key="1">
    <source>
        <dbReference type="EMBL" id="KKM67206.1"/>
    </source>
</evidence>
<reference evidence="1" key="1">
    <citation type="journal article" date="2015" name="Nature">
        <title>Complex archaea that bridge the gap between prokaryotes and eukaryotes.</title>
        <authorList>
            <person name="Spang A."/>
            <person name="Saw J.H."/>
            <person name="Jorgensen S.L."/>
            <person name="Zaremba-Niedzwiedzka K."/>
            <person name="Martijn J."/>
            <person name="Lind A.E."/>
            <person name="van Eijk R."/>
            <person name="Schleper C."/>
            <person name="Guy L."/>
            <person name="Ettema T.J."/>
        </authorList>
    </citation>
    <scope>NUCLEOTIDE SEQUENCE</scope>
</reference>
<gene>
    <name evidence="1" type="ORF">LCGC14_1473480</name>
</gene>
<organism evidence="1">
    <name type="scientific">marine sediment metagenome</name>
    <dbReference type="NCBI Taxonomy" id="412755"/>
    <lineage>
        <taxon>unclassified sequences</taxon>
        <taxon>metagenomes</taxon>
        <taxon>ecological metagenomes</taxon>
    </lineage>
</organism>
<sequence length="148" mass="15260">MGYSSTWSYGRSIQTNSDGTQLDPPSWSYGRSRFVHLMSGTIHELAGIVSAISSLTGHMAVIKALAGISQGISSLSGHLSVRRALAGVVNGVSSLTGTLTLLIRSSFSRSKIVEVARPGIGKIVSIVGPGISKVVSAISPGKPNIVGK</sequence>
<dbReference type="AlphaFoldDB" id="A0A0F9JXL9"/>
<protein>
    <submittedName>
        <fullName evidence="1">Uncharacterized protein</fullName>
    </submittedName>
</protein>